<evidence type="ECO:0000313" key="2">
    <source>
        <dbReference type="Proteomes" id="UP000236161"/>
    </source>
</evidence>
<reference evidence="1 2" key="1">
    <citation type="journal article" date="2017" name="Nature">
        <title>The Apostasia genome and the evolution of orchids.</title>
        <authorList>
            <person name="Zhang G.Q."/>
            <person name="Liu K.W."/>
            <person name="Li Z."/>
            <person name="Lohaus R."/>
            <person name="Hsiao Y.Y."/>
            <person name="Niu S.C."/>
            <person name="Wang J.Y."/>
            <person name="Lin Y.C."/>
            <person name="Xu Q."/>
            <person name="Chen L.J."/>
            <person name="Yoshida K."/>
            <person name="Fujiwara S."/>
            <person name="Wang Z.W."/>
            <person name="Zhang Y.Q."/>
            <person name="Mitsuda N."/>
            <person name="Wang M."/>
            <person name="Liu G.H."/>
            <person name="Pecoraro L."/>
            <person name="Huang H.X."/>
            <person name="Xiao X.J."/>
            <person name="Lin M."/>
            <person name="Wu X.Y."/>
            <person name="Wu W.L."/>
            <person name="Chen Y.Y."/>
            <person name="Chang S.B."/>
            <person name="Sakamoto S."/>
            <person name="Ohme-Takagi M."/>
            <person name="Yagi M."/>
            <person name="Zeng S.J."/>
            <person name="Shen C.Y."/>
            <person name="Yeh C.M."/>
            <person name="Luo Y.B."/>
            <person name="Tsai W.C."/>
            <person name="Van de Peer Y."/>
            <person name="Liu Z.J."/>
        </authorList>
    </citation>
    <scope>NUCLEOTIDE SEQUENCE [LARGE SCALE GENOMIC DNA]</scope>
    <source>
        <strain evidence="2">cv. Shenzhen</strain>
        <tissue evidence="1">Stem</tissue>
    </source>
</reference>
<evidence type="ECO:0000313" key="1">
    <source>
        <dbReference type="EMBL" id="PKA45839.1"/>
    </source>
</evidence>
<keyword evidence="2" id="KW-1185">Reference proteome</keyword>
<accession>A0A2H9ZRC5</accession>
<organism evidence="1 2">
    <name type="scientific">Apostasia shenzhenica</name>
    <dbReference type="NCBI Taxonomy" id="1088818"/>
    <lineage>
        <taxon>Eukaryota</taxon>
        <taxon>Viridiplantae</taxon>
        <taxon>Streptophyta</taxon>
        <taxon>Embryophyta</taxon>
        <taxon>Tracheophyta</taxon>
        <taxon>Spermatophyta</taxon>
        <taxon>Magnoliopsida</taxon>
        <taxon>Liliopsida</taxon>
        <taxon>Asparagales</taxon>
        <taxon>Orchidaceae</taxon>
        <taxon>Apostasioideae</taxon>
        <taxon>Apostasia</taxon>
    </lineage>
</organism>
<sequence>MMIQDHLPATLMMMFPSYTYRCQRVTTSPFSMQHASFSHANQGPACFSHHGPLKELPRSKSQALFPLLPAPPVVDSGGTTSVDSAIEYFIIFRKTRTELHYLLLINIL</sequence>
<proteinExistence type="predicted"/>
<dbReference type="AlphaFoldDB" id="A0A2H9ZRC5"/>
<gene>
    <name evidence="1" type="ORF">AXF42_Ash021436</name>
</gene>
<name>A0A2H9ZRC5_9ASPA</name>
<dbReference type="Proteomes" id="UP000236161">
    <property type="component" value="Unassembled WGS sequence"/>
</dbReference>
<protein>
    <submittedName>
        <fullName evidence="1">Uncharacterized protein</fullName>
    </submittedName>
</protein>
<dbReference type="EMBL" id="KZ454701">
    <property type="protein sequence ID" value="PKA45839.1"/>
    <property type="molecule type" value="Genomic_DNA"/>
</dbReference>